<evidence type="ECO:0000313" key="2">
    <source>
        <dbReference type="EMBL" id="TCK69222.1"/>
    </source>
</evidence>
<dbReference type="InterPro" id="IPR034660">
    <property type="entry name" value="DinB/YfiT-like"/>
</dbReference>
<feature type="domain" description="DinB-like" evidence="1">
    <location>
        <begin position="32"/>
        <end position="162"/>
    </location>
</feature>
<dbReference type="AlphaFoldDB" id="A0A4R1KVK6"/>
<dbReference type="Proteomes" id="UP000295714">
    <property type="component" value="Unassembled WGS sequence"/>
</dbReference>
<dbReference type="Gene3D" id="1.20.120.450">
    <property type="entry name" value="dinb family like domain"/>
    <property type="match status" value="1"/>
</dbReference>
<evidence type="ECO:0000313" key="3">
    <source>
        <dbReference type="Proteomes" id="UP000295714"/>
    </source>
</evidence>
<dbReference type="InterPro" id="IPR024775">
    <property type="entry name" value="DinB-like"/>
</dbReference>
<dbReference type="RefSeq" id="WP_132703666.1">
    <property type="nucleotide sequence ID" value="NZ_SMGI01000001.1"/>
</dbReference>
<dbReference type="SUPFAM" id="SSF109854">
    <property type="entry name" value="DinB/YfiT-like putative metalloenzymes"/>
    <property type="match status" value="1"/>
</dbReference>
<reference evidence="2 3" key="1">
    <citation type="journal article" date="2015" name="Stand. Genomic Sci.">
        <title>Genomic Encyclopedia of Bacterial and Archaeal Type Strains, Phase III: the genomes of soil and plant-associated and newly described type strains.</title>
        <authorList>
            <person name="Whitman W.B."/>
            <person name="Woyke T."/>
            <person name="Klenk H.P."/>
            <person name="Zhou Y."/>
            <person name="Lilburn T.G."/>
            <person name="Beck B.J."/>
            <person name="De Vos P."/>
            <person name="Vandamme P."/>
            <person name="Eisen J.A."/>
            <person name="Garrity G."/>
            <person name="Hugenholtz P."/>
            <person name="Kyrpides N.C."/>
        </authorList>
    </citation>
    <scope>NUCLEOTIDE SEQUENCE [LARGE SCALE GENOMIC DNA]</scope>
    <source>
        <strain evidence="2 3">CECT 8445</strain>
    </source>
</reference>
<dbReference type="OrthoDB" id="9793216at2"/>
<gene>
    <name evidence="2" type="ORF">DFQ05_0742</name>
</gene>
<accession>A0A4R1KVK6</accession>
<sequence length="168" mass="19317">MDLLKEEYNAYYQPYINLTTNKDVITGLKDNLDAVVRFYKSLPKAKEEYAYAEGKWTPKDILLHIIDTERIFSYRALRIARGDKTEMAGFEQDDYVLSGEANKRDLKSLIKEYIAVRNSTITLFNSFNDEALKALGKASGSNISVRAIGYIITGHENHHNKVIQERYL</sequence>
<dbReference type="EMBL" id="SMGI01000001">
    <property type="protein sequence ID" value="TCK69222.1"/>
    <property type="molecule type" value="Genomic_DNA"/>
</dbReference>
<keyword evidence="3" id="KW-1185">Reference proteome</keyword>
<proteinExistence type="predicted"/>
<protein>
    <submittedName>
        <fullName evidence="2">DinB family protein</fullName>
    </submittedName>
</protein>
<organism evidence="2 3">
    <name type="scientific">Winogradskyella wandonensis</name>
    <dbReference type="NCBI Taxonomy" id="1442586"/>
    <lineage>
        <taxon>Bacteria</taxon>
        <taxon>Pseudomonadati</taxon>
        <taxon>Bacteroidota</taxon>
        <taxon>Flavobacteriia</taxon>
        <taxon>Flavobacteriales</taxon>
        <taxon>Flavobacteriaceae</taxon>
        <taxon>Winogradskyella</taxon>
    </lineage>
</organism>
<comment type="caution">
    <text evidence="2">The sequence shown here is derived from an EMBL/GenBank/DDBJ whole genome shotgun (WGS) entry which is preliminary data.</text>
</comment>
<dbReference type="Pfam" id="PF12867">
    <property type="entry name" value="DinB_2"/>
    <property type="match status" value="1"/>
</dbReference>
<name>A0A4R1KVK6_9FLAO</name>
<evidence type="ECO:0000259" key="1">
    <source>
        <dbReference type="Pfam" id="PF12867"/>
    </source>
</evidence>